<keyword evidence="1" id="KW-0732">Signal</keyword>
<evidence type="ECO:0000256" key="1">
    <source>
        <dbReference type="SAM" id="SignalP"/>
    </source>
</evidence>
<dbReference type="InterPro" id="IPR027994">
    <property type="entry name" value="WxL_dom"/>
</dbReference>
<protein>
    <recommendedName>
        <fullName evidence="2">WxL domain-containing protein</fullName>
    </recommendedName>
</protein>
<evidence type="ECO:0000313" key="4">
    <source>
        <dbReference type="Proteomes" id="UP001230005"/>
    </source>
</evidence>
<accession>A0ABU0A039</accession>
<name>A0ABU0A039_9BACI</name>
<feature type="signal peptide" evidence="1">
    <location>
        <begin position="1"/>
        <end position="19"/>
    </location>
</feature>
<proteinExistence type="predicted"/>
<evidence type="ECO:0000259" key="2">
    <source>
        <dbReference type="Pfam" id="PF13731"/>
    </source>
</evidence>
<feature type="chain" id="PRO_5047100028" description="WxL domain-containing protein" evidence="1">
    <location>
        <begin position="20"/>
        <end position="185"/>
    </location>
</feature>
<reference evidence="3 4" key="1">
    <citation type="submission" date="2023-07" db="EMBL/GenBank/DDBJ databases">
        <title>Genomic Encyclopedia of Type Strains, Phase IV (KMG-IV): sequencing the most valuable type-strain genomes for metagenomic binning, comparative biology and taxonomic classification.</title>
        <authorList>
            <person name="Goeker M."/>
        </authorList>
    </citation>
    <scope>NUCLEOTIDE SEQUENCE [LARGE SCALE GENOMIC DNA]</scope>
    <source>
        <strain evidence="3 4">DSM 9768</strain>
    </source>
</reference>
<keyword evidence="4" id="KW-1185">Reference proteome</keyword>
<organism evidence="3 4">
    <name type="scientific">Evansella vedderi</name>
    <dbReference type="NCBI Taxonomy" id="38282"/>
    <lineage>
        <taxon>Bacteria</taxon>
        <taxon>Bacillati</taxon>
        <taxon>Bacillota</taxon>
        <taxon>Bacilli</taxon>
        <taxon>Bacillales</taxon>
        <taxon>Bacillaceae</taxon>
        <taxon>Evansella</taxon>
    </lineage>
</organism>
<dbReference type="Proteomes" id="UP001230005">
    <property type="component" value="Unassembled WGS sequence"/>
</dbReference>
<gene>
    <name evidence="3" type="ORF">J2S74_003797</name>
</gene>
<comment type="caution">
    <text evidence="3">The sequence shown here is derived from an EMBL/GenBank/DDBJ whole genome shotgun (WGS) entry which is preliminary data.</text>
</comment>
<evidence type="ECO:0000313" key="3">
    <source>
        <dbReference type="EMBL" id="MDQ0256377.1"/>
    </source>
</evidence>
<sequence>MKKLVTALSIFALSFGVFANASFANDTTGTAEVTGGTLNLEVPASVTFAGLTLDGTIQSTTAYLGNLKVVDPTGTGNGWNINAIASPLTRTTDDHSLPSNSLAIVAPSVQAEAGSSDATVLTPGSGNLDSAFGVTVLDAEVGQGLGTFNTIFGENALTLTLRPDTALAGQYSTTITWNLTQGPKQ</sequence>
<feature type="domain" description="WxL" evidence="2">
    <location>
        <begin position="61"/>
        <end position="183"/>
    </location>
</feature>
<dbReference type="Pfam" id="PF13731">
    <property type="entry name" value="WxL"/>
    <property type="match status" value="1"/>
</dbReference>
<dbReference type="RefSeq" id="WP_307328409.1">
    <property type="nucleotide sequence ID" value="NZ_JAUSUG010000016.1"/>
</dbReference>
<dbReference type="EMBL" id="JAUSUG010000016">
    <property type="protein sequence ID" value="MDQ0256377.1"/>
    <property type="molecule type" value="Genomic_DNA"/>
</dbReference>